<proteinExistence type="predicted"/>
<protein>
    <submittedName>
        <fullName evidence="1">Uncharacterized protein</fullName>
    </submittedName>
</protein>
<dbReference type="PROSITE" id="PS51257">
    <property type="entry name" value="PROKAR_LIPOPROTEIN"/>
    <property type="match status" value="1"/>
</dbReference>
<dbReference type="EMBL" id="LR797193">
    <property type="protein sequence ID" value="CAB4193107.1"/>
    <property type="molecule type" value="Genomic_DNA"/>
</dbReference>
<gene>
    <name evidence="1" type="ORF">UFOVP1246_42</name>
</gene>
<organism evidence="1">
    <name type="scientific">uncultured Caudovirales phage</name>
    <dbReference type="NCBI Taxonomy" id="2100421"/>
    <lineage>
        <taxon>Viruses</taxon>
        <taxon>Duplodnaviria</taxon>
        <taxon>Heunggongvirae</taxon>
        <taxon>Uroviricota</taxon>
        <taxon>Caudoviricetes</taxon>
        <taxon>Peduoviridae</taxon>
        <taxon>Maltschvirus</taxon>
        <taxon>Maltschvirus maltsch</taxon>
    </lineage>
</organism>
<evidence type="ECO:0000313" key="1">
    <source>
        <dbReference type="EMBL" id="CAB4193107.1"/>
    </source>
</evidence>
<sequence>MKSIPALLGTALLISCIGCSTPTKQISPGIEVATTTTVEVGEPPIPTYLETLPAGM</sequence>
<accession>A0A6J5RFU9</accession>
<name>A0A6J5RFU9_9CAUD</name>
<reference evidence="1" key="1">
    <citation type="submission" date="2020-05" db="EMBL/GenBank/DDBJ databases">
        <authorList>
            <person name="Chiriac C."/>
            <person name="Salcher M."/>
            <person name="Ghai R."/>
            <person name="Kavagutti S V."/>
        </authorList>
    </citation>
    <scope>NUCLEOTIDE SEQUENCE</scope>
</reference>